<dbReference type="InterPro" id="IPR052565">
    <property type="entry name" value="Glutaredoxin-like_YDR286C"/>
</dbReference>
<reference evidence="1 2" key="1">
    <citation type="submission" date="2016-10" db="EMBL/GenBank/DDBJ databases">
        <title>The whole genome sequencing and assembly of Bacillus simplex DSM 1321 strain.</title>
        <authorList>
            <person name="Park M.-K."/>
            <person name="Lee Y.-J."/>
            <person name="Yi H."/>
            <person name="Bahn Y.-S."/>
            <person name="Kim J.F."/>
            <person name="Lee D.-W."/>
        </authorList>
    </citation>
    <scope>NUCLEOTIDE SEQUENCE [LARGE SCALE GENOMIC DNA]</scope>
    <source>
        <strain evidence="1 2">DSM 1321</strain>
    </source>
</reference>
<protein>
    <recommendedName>
        <fullName evidence="3">NrdH-redoxin</fullName>
    </recommendedName>
</protein>
<dbReference type="PANTHER" id="PTHR33558:SF1">
    <property type="entry name" value="GLUTAREDOXIN-LIKE PROTEIN C5ORF63 HOMOLOG"/>
    <property type="match status" value="1"/>
</dbReference>
<evidence type="ECO:0008006" key="3">
    <source>
        <dbReference type="Google" id="ProtNLM"/>
    </source>
</evidence>
<proteinExistence type="predicted"/>
<evidence type="ECO:0000313" key="1">
    <source>
        <dbReference type="EMBL" id="ASS97389.1"/>
    </source>
</evidence>
<organism evidence="1 2">
    <name type="scientific">Peribacillus simplex NBRC 15720 = DSM 1321</name>
    <dbReference type="NCBI Taxonomy" id="1349754"/>
    <lineage>
        <taxon>Bacteria</taxon>
        <taxon>Bacillati</taxon>
        <taxon>Bacillota</taxon>
        <taxon>Bacilli</taxon>
        <taxon>Bacillales</taxon>
        <taxon>Bacillaceae</taxon>
        <taxon>Peribacillus</taxon>
    </lineage>
</organism>
<dbReference type="AlphaFoldDB" id="A0A223EQ84"/>
<dbReference type="OrthoDB" id="32865at2"/>
<dbReference type="PANTHER" id="PTHR33558">
    <property type="entry name" value="GLUTAREDOXIN-LIKE PROTEIN C5ORF63 HOMOLOG"/>
    <property type="match status" value="1"/>
</dbReference>
<dbReference type="SUPFAM" id="SSF52833">
    <property type="entry name" value="Thioredoxin-like"/>
    <property type="match status" value="1"/>
</dbReference>
<name>A0A223EQ84_9BACI</name>
<evidence type="ECO:0000313" key="2">
    <source>
        <dbReference type="Proteomes" id="UP000214618"/>
    </source>
</evidence>
<sequence>MSGLESNAFVLYSRDKCPLCDKAKLVLEEVKEESGIGYKEIDIHTDDDLLEKFGLMIPVVEWKDEIVQFGNVDKSALNQLLEK</sequence>
<dbReference type="EMBL" id="CP017704">
    <property type="protein sequence ID" value="ASS97389.1"/>
    <property type="molecule type" value="Genomic_DNA"/>
</dbReference>
<gene>
    <name evidence="1" type="ORF">BS1321_13775</name>
</gene>
<dbReference type="InterPro" id="IPR036249">
    <property type="entry name" value="Thioredoxin-like_sf"/>
</dbReference>
<dbReference type="Gene3D" id="3.40.30.10">
    <property type="entry name" value="Glutaredoxin"/>
    <property type="match status" value="1"/>
</dbReference>
<dbReference type="Proteomes" id="UP000214618">
    <property type="component" value="Chromosome"/>
</dbReference>
<accession>A0A223EQ84</accession>
<dbReference type="Pfam" id="PF05768">
    <property type="entry name" value="Glrx-like"/>
    <property type="match status" value="1"/>
</dbReference>
<dbReference type="InterPro" id="IPR008554">
    <property type="entry name" value="Glutaredoxin-like"/>
</dbReference>